<dbReference type="OrthoDB" id="4798501at2759"/>
<name>A0A2V1E013_9PLEO</name>
<gene>
    <name evidence="5" type="ORF">DM02DRAFT_695007</name>
</gene>
<dbReference type="PANTHER" id="PTHR40081:SF1">
    <property type="entry name" value="TAT PATHWAY SIGNAL SEQUENCE DOMAIN PROTEIN"/>
    <property type="match status" value="1"/>
</dbReference>
<dbReference type="InterPro" id="IPR048331">
    <property type="entry name" value="PcRGLX/YetA_3rd"/>
</dbReference>
<evidence type="ECO:0000259" key="3">
    <source>
        <dbReference type="Pfam" id="PF21345"/>
    </source>
</evidence>
<dbReference type="InterPro" id="IPR048330">
    <property type="entry name" value="PcRGLX/YetA_2nd"/>
</dbReference>
<dbReference type="AlphaFoldDB" id="A0A2V1E013"/>
<reference evidence="5 6" key="1">
    <citation type="journal article" date="2018" name="Sci. Rep.">
        <title>Comparative genomics provides insights into the lifestyle and reveals functional heterogeneity of dark septate endophytic fungi.</title>
        <authorList>
            <person name="Knapp D.G."/>
            <person name="Nemeth J.B."/>
            <person name="Barry K."/>
            <person name="Hainaut M."/>
            <person name="Henrissat B."/>
            <person name="Johnson J."/>
            <person name="Kuo A."/>
            <person name="Lim J.H.P."/>
            <person name="Lipzen A."/>
            <person name="Nolan M."/>
            <person name="Ohm R.A."/>
            <person name="Tamas L."/>
            <person name="Grigoriev I.V."/>
            <person name="Spatafora J.W."/>
            <person name="Nagy L.G."/>
            <person name="Kovacs G.M."/>
        </authorList>
    </citation>
    <scope>NUCLEOTIDE SEQUENCE [LARGE SCALE GENOMIC DNA]</scope>
    <source>
        <strain evidence="5 6">DSE2036</strain>
    </source>
</reference>
<dbReference type="InterPro" id="IPR048329">
    <property type="entry name" value="PcRGLX_1st"/>
</dbReference>
<dbReference type="Pfam" id="PF21346">
    <property type="entry name" value="PcRGLX_3rd"/>
    <property type="match status" value="1"/>
</dbReference>
<keyword evidence="1" id="KW-0732">Signal</keyword>
<evidence type="ECO:0000259" key="4">
    <source>
        <dbReference type="Pfam" id="PF21346"/>
    </source>
</evidence>
<feature type="signal peptide" evidence="1">
    <location>
        <begin position="1"/>
        <end position="23"/>
    </location>
</feature>
<dbReference type="PANTHER" id="PTHR40081">
    <property type="entry name" value="CONCANAVALIN A-LIKE LECTIN/GLUCANASE"/>
    <property type="match status" value="1"/>
</dbReference>
<evidence type="ECO:0000259" key="2">
    <source>
        <dbReference type="Pfam" id="PF19501"/>
    </source>
</evidence>
<feature type="domain" description="PcRGLX/YetA-like central beta-sandwich" evidence="3">
    <location>
        <begin position="124"/>
        <end position="493"/>
    </location>
</feature>
<dbReference type="Pfam" id="PF19501">
    <property type="entry name" value="PcRGLX_1st"/>
    <property type="match status" value="1"/>
</dbReference>
<dbReference type="EMBL" id="KZ805326">
    <property type="protein sequence ID" value="PVI03893.1"/>
    <property type="molecule type" value="Genomic_DNA"/>
</dbReference>
<evidence type="ECO:0000313" key="5">
    <source>
        <dbReference type="EMBL" id="PVI03893.1"/>
    </source>
</evidence>
<sequence>MRTIPLALLGLGHLAAHPTRVAAESTSVKVKWIDETPTFHTGTTFGIPWARGRHLANATTFSADAGTLQSWITAYWPDGSIKWSAHALGGENAAKEGYTITANGAGNSTAYKRGKRQSAKSTAIEIEDGEDEIVVNTGKITASFAKTGNALVSEIRTSSGKVVGKNGRLVLHSQSGIPEYDDVSTGVEYYKFASKIYNATVSSDGQGAARALVTIQGTHSTLGNSTSAHADWLPFTVRFYLYANSDAIRTVHTIVYDGDSKSDFISGLGIRFDVPLAGEELYDRHVRIAGVEGGILHEAVQGITGLRRDPSANVRSAQYNGTKTPDKSTWDSRVSGRLQWIPTWSDFRLTQLSSDGFNIKKRTKAGQSWVKIPGGTRAGGLAYLGGATTGGLAVGLRDFWKKYPTSLDVSNAATDEGSITLWLYSPSAEPMDLRPYHDGLGQDTYAKQLDALEVTYEDWEEGYNTPYGIGRTNEVFIYAFDSTPSADRLSELTTHSNEPPVLYPEPSYVEETRALGSYWKTPDATSSSPEVAEIESHLDFLIKFYNDQIEQRRWYGFWDHGDIMHGYDTDRHQWRYDIGGYAWDNSELSPDLFFWNHFLRTGRADIYRLAEAQVRHGGEVDSYHLGNFTGLGTRHNVQHWGDSAKQARVSTPVYRKTFYYISGGDERTGDLIHQALQAERGFYLVDARRKVRAPDVVYTPDPTALYLDFGTDWAGVAAAYLLEWERRGPRWEESRSKLLETARTYPNLKFGFVTGEALYNSLTGTWSPPPTDPSNNGTVSISHLSAVFGVLETLDQLFEHDPDLPKPFLDAWLDYCYFYSASNSEQLARYGKSFGKVNLRQGHARLTAYAANRRGNETLALRAWDEFLNDNSADELSPEDPWTTVWWNGSSVLTPVEEADWITTNAAALYGLAGIELLALVGEEAPLHTNIWFISLATSPASVAPSHLTLPSNVFAYRDTTTPSLRCDPTLLRTFKLNLPLVTTIMRIWSQS</sequence>
<feature type="domain" description="PcRGLX/YetA-like C-terminal alpha/alpha toroid" evidence="4">
    <location>
        <begin position="499"/>
        <end position="925"/>
    </location>
</feature>
<proteinExistence type="predicted"/>
<feature type="domain" description="PcRGLX/YetA-like N-terminal RIFT barrel" evidence="2">
    <location>
        <begin position="27"/>
        <end position="102"/>
    </location>
</feature>
<dbReference type="Pfam" id="PF21345">
    <property type="entry name" value="PcRGLX_2nd"/>
    <property type="match status" value="1"/>
</dbReference>
<dbReference type="Proteomes" id="UP000244855">
    <property type="component" value="Unassembled WGS sequence"/>
</dbReference>
<protein>
    <submittedName>
        <fullName evidence="5">Uncharacterized protein</fullName>
    </submittedName>
</protein>
<feature type="chain" id="PRO_5016020638" evidence="1">
    <location>
        <begin position="24"/>
        <end position="992"/>
    </location>
</feature>
<dbReference type="InterPro" id="IPR045793">
    <property type="entry name" value="PcRGLX/YetA-like"/>
</dbReference>
<accession>A0A2V1E013</accession>
<organism evidence="5 6">
    <name type="scientific">Periconia macrospinosa</name>
    <dbReference type="NCBI Taxonomy" id="97972"/>
    <lineage>
        <taxon>Eukaryota</taxon>
        <taxon>Fungi</taxon>
        <taxon>Dikarya</taxon>
        <taxon>Ascomycota</taxon>
        <taxon>Pezizomycotina</taxon>
        <taxon>Dothideomycetes</taxon>
        <taxon>Pleosporomycetidae</taxon>
        <taxon>Pleosporales</taxon>
        <taxon>Massarineae</taxon>
        <taxon>Periconiaceae</taxon>
        <taxon>Periconia</taxon>
    </lineage>
</organism>
<evidence type="ECO:0000313" key="6">
    <source>
        <dbReference type="Proteomes" id="UP000244855"/>
    </source>
</evidence>
<evidence type="ECO:0000256" key="1">
    <source>
        <dbReference type="SAM" id="SignalP"/>
    </source>
</evidence>
<keyword evidence="6" id="KW-1185">Reference proteome</keyword>